<dbReference type="GO" id="GO:0003735">
    <property type="term" value="F:structural constituent of ribosome"/>
    <property type="evidence" value="ECO:0007669"/>
    <property type="project" value="UniProtKB-UniRule"/>
</dbReference>
<dbReference type="InterPro" id="IPR019984">
    <property type="entry name" value="Ribosomal_uS17_bact/chlr"/>
</dbReference>
<evidence type="ECO:0000313" key="9">
    <source>
        <dbReference type="Proteomes" id="UP000255193"/>
    </source>
</evidence>
<dbReference type="Gene3D" id="2.40.50.140">
    <property type="entry name" value="Nucleic acid-binding proteins"/>
    <property type="match status" value="1"/>
</dbReference>
<evidence type="ECO:0000256" key="6">
    <source>
        <dbReference type="HAMAP-Rule" id="MF_01345"/>
    </source>
</evidence>
<dbReference type="PANTHER" id="PTHR10744:SF1">
    <property type="entry name" value="SMALL RIBOSOMAL SUBUNIT PROTEIN US17M"/>
    <property type="match status" value="1"/>
</dbReference>
<accession>A0A378Q1L2</accession>
<dbReference type="SUPFAM" id="SSF50249">
    <property type="entry name" value="Nucleic acid-binding proteins"/>
    <property type="match status" value="1"/>
</dbReference>
<evidence type="ECO:0000256" key="3">
    <source>
        <dbReference type="ARBA" id="ARBA00022884"/>
    </source>
</evidence>
<dbReference type="NCBIfam" id="TIGR03635">
    <property type="entry name" value="uS17_bact"/>
    <property type="match status" value="1"/>
</dbReference>
<dbReference type="Proteomes" id="UP000255193">
    <property type="component" value="Unassembled WGS sequence"/>
</dbReference>
<gene>
    <name evidence="6 8" type="primary">rpsQ</name>
    <name evidence="8" type="ORF">NCTC11091_00471</name>
</gene>
<dbReference type="GO" id="GO:0006412">
    <property type="term" value="P:translation"/>
    <property type="evidence" value="ECO:0007669"/>
    <property type="project" value="UniProtKB-UniRule"/>
</dbReference>
<dbReference type="CDD" id="cd00364">
    <property type="entry name" value="Ribosomal_uS17"/>
    <property type="match status" value="1"/>
</dbReference>
<dbReference type="Pfam" id="PF00366">
    <property type="entry name" value="Ribosomal_S17"/>
    <property type="match status" value="1"/>
</dbReference>
<evidence type="ECO:0000313" key="8">
    <source>
        <dbReference type="EMBL" id="STY94701.1"/>
    </source>
</evidence>
<dbReference type="PANTHER" id="PTHR10744">
    <property type="entry name" value="40S RIBOSOMAL PROTEIN S11 FAMILY MEMBER"/>
    <property type="match status" value="1"/>
</dbReference>
<comment type="function">
    <text evidence="6">One of the primary rRNA binding proteins, it binds specifically to the 5'-end of 16S ribosomal RNA.</text>
</comment>
<dbReference type="EMBL" id="UGQA01000001">
    <property type="protein sequence ID" value="STY94701.1"/>
    <property type="molecule type" value="Genomic_DNA"/>
</dbReference>
<comment type="subunit">
    <text evidence="6">Part of the 30S ribosomal subunit.</text>
</comment>
<keyword evidence="4 6" id="KW-0689">Ribosomal protein</keyword>
<evidence type="ECO:0000256" key="2">
    <source>
        <dbReference type="ARBA" id="ARBA00022730"/>
    </source>
</evidence>
<proteinExistence type="inferred from homology"/>
<dbReference type="InterPro" id="IPR012340">
    <property type="entry name" value="NA-bd_OB-fold"/>
</dbReference>
<comment type="similarity">
    <text evidence="1 6">Belongs to the universal ribosomal protein uS17 family.</text>
</comment>
<protein>
    <recommendedName>
        <fullName evidence="6">Small ribosomal subunit protein uS17</fullName>
    </recommendedName>
</protein>
<dbReference type="HAMAP" id="MF_01345_B">
    <property type="entry name" value="Ribosomal_uS17_B"/>
    <property type="match status" value="1"/>
</dbReference>
<dbReference type="InterPro" id="IPR000266">
    <property type="entry name" value="Ribosomal_uS17"/>
</dbReference>
<sequence length="102" mass="11584">MSEAIANPLEAEATPEVHSADHGTLIGKVVSDKMDKTITVLIERRIRHPKYGKMIRRSSKLHAHDENNTCGMGDIVRIRQTRPRSKTKTWELVNIVEKAQEI</sequence>
<reference evidence="8 9" key="1">
    <citation type="submission" date="2018-06" db="EMBL/GenBank/DDBJ databases">
        <authorList>
            <consortium name="Pathogen Informatics"/>
            <person name="Doyle S."/>
        </authorList>
    </citation>
    <scope>NUCLEOTIDE SEQUENCE [LARGE SCALE GENOMIC DNA]</scope>
    <source>
        <strain evidence="8 9">NCTC11091</strain>
    </source>
</reference>
<feature type="region of interest" description="Disordered" evidence="7">
    <location>
        <begin position="1"/>
        <end position="20"/>
    </location>
</feature>
<evidence type="ECO:0000256" key="4">
    <source>
        <dbReference type="ARBA" id="ARBA00022980"/>
    </source>
</evidence>
<keyword evidence="3 6" id="KW-0694">RNA-binding</keyword>
<keyword evidence="5 6" id="KW-0687">Ribonucleoprotein</keyword>
<evidence type="ECO:0000256" key="5">
    <source>
        <dbReference type="ARBA" id="ARBA00023274"/>
    </source>
</evidence>
<dbReference type="GO" id="GO:0019843">
    <property type="term" value="F:rRNA binding"/>
    <property type="evidence" value="ECO:0007669"/>
    <property type="project" value="UniProtKB-UniRule"/>
</dbReference>
<dbReference type="AlphaFoldDB" id="A0A378Q1L2"/>
<evidence type="ECO:0000256" key="1">
    <source>
        <dbReference type="ARBA" id="ARBA00010254"/>
    </source>
</evidence>
<keyword evidence="2 6" id="KW-0699">rRNA-binding</keyword>
<dbReference type="NCBIfam" id="NF004123">
    <property type="entry name" value="PRK05610.1"/>
    <property type="match status" value="1"/>
</dbReference>
<organism evidence="8 9">
    <name type="scientific">Faucicola atlantae</name>
    <dbReference type="NCBI Taxonomy" id="34059"/>
    <lineage>
        <taxon>Bacteria</taxon>
        <taxon>Pseudomonadati</taxon>
        <taxon>Pseudomonadota</taxon>
        <taxon>Gammaproteobacteria</taxon>
        <taxon>Moraxellales</taxon>
        <taxon>Moraxellaceae</taxon>
        <taxon>Faucicola</taxon>
    </lineage>
</organism>
<dbReference type="PRINTS" id="PR00973">
    <property type="entry name" value="RIBOSOMALS17"/>
</dbReference>
<name>A0A378Q1L2_9GAMM</name>
<evidence type="ECO:0000256" key="7">
    <source>
        <dbReference type="SAM" id="MobiDB-lite"/>
    </source>
</evidence>
<dbReference type="GO" id="GO:0022627">
    <property type="term" value="C:cytosolic small ribosomal subunit"/>
    <property type="evidence" value="ECO:0007669"/>
    <property type="project" value="UniProtKB-UniRule"/>
</dbReference>